<comment type="caution">
    <text evidence="13">The sequence shown here is derived from an EMBL/GenBank/DDBJ whole genome shotgun (WGS) entry which is preliminary data.</text>
</comment>
<dbReference type="Pfam" id="PF03188">
    <property type="entry name" value="Cytochrom_B561"/>
    <property type="match status" value="1"/>
</dbReference>
<comment type="subcellular location">
    <subcellularLocation>
        <location evidence="2">Membrane</location>
        <topology evidence="2">Multi-pass membrane protein</topology>
    </subcellularLocation>
</comment>
<feature type="transmembrane region" description="Helical" evidence="11">
    <location>
        <begin position="158"/>
        <end position="175"/>
    </location>
</feature>
<dbReference type="EMBL" id="JAPZBO010000008">
    <property type="protein sequence ID" value="KAJ5308327.1"/>
    <property type="molecule type" value="Genomic_DNA"/>
</dbReference>
<keyword evidence="10 11" id="KW-0472">Membrane</keyword>
<evidence type="ECO:0000256" key="4">
    <source>
        <dbReference type="ARBA" id="ARBA00022617"/>
    </source>
</evidence>
<organism evidence="13 14">
    <name type="scientific">Penicillium atrosanguineum</name>
    <dbReference type="NCBI Taxonomy" id="1132637"/>
    <lineage>
        <taxon>Eukaryota</taxon>
        <taxon>Fungi</taxon>
        <taxon>Dikarya</taxon>
        <taxon>Ascomycota</taxon>
        <taxon>Pezizomycotina</taxon>
        <taxon>Eurotiomycetes</taxon>
        <taxon>Eurotiomycetidae</taxon>
        <taxon>Eurotiales</taxon>
        <taxon>Aspergillaceae</taxon>
        <taxon>Penicillium</taxon>
    </lineage>
</organism>
<evidence type="ECO:0000256" key="11">
    <source>
        <dbReference type="SAM" id="Phobius"/>
    </source>
</evidence>
<dbReference type="Proteomes" id="UP001147746">
    <property type="component" value="Unassembled WGS sequence"/>
</dbReference>
<evidence type="ECO:0000256" key="3">
    <source>
        <dbReference type="ARBA" id="ARBA00022448"/>
    </source>
</evidence>
<evidence type="ECO:0000256" key="7">
    <source>
        <dbReference type="ARBA" id="ARBA00022982"/>
    </source>
</evidence>
<dbReference type="SMART" id="SM00665">
    <property type="entry name" value="B561"/>
    <property type="match status" value="1"/>
</dbReference>
<keyword evidence="9" id="KW-0408">Iron</keyword>
<feature type="domain" description="Cytochrome b561" evidence="12">
    <location>
        <begin position="50"/>
        <end position="175"/>
    </location>
</feature>
<dbReference type="GO" id="GO:0046872">
    <property type="term" value="F:metal ion binding"/>
    <property type="evidence" value="ECO:0007669"/>
    <property type="project" value="UniProtKB-KW"/>
</dbReference>
<name>A0A9W9PSN4_9EURO</name>
<dbReference type="PANTHER" id="PTHR15422:SF45">
    <property type="entry name" value="CYTOCHROME B561 DOMAIN-CONTAINING PROTEIN"/>
    <property type="match status" value="1"/>
</dbReference>
<dbReference type="PANTHER" id="PTHR15422">
    <property type="entry name" value="OS05G0565100 PROTEIN"/>
    <property type="match status" value="1"/>
</dbReference>
<dbReference type="InterPro" id="IPR045150">
    <property type="entry name" value="CYB561D1/2"/>
</dbReference>
<reference evidence="13" key="1">
    <citation type="submission" date="2022-12" db="EMBL/GenBank/DDBJ databases">
        <authorList>
            <person name="Petersen C."/>
        </authorList>
    </citation>
    <scope>NUCLEOTIDE SEQUENCE</scope>
    <source>
        <strain evidence="13">IBT 21472</strain>
    </source>
</reference>
<feature type="transmembrane region" description="Helical" evidence="11">
    <location>
        <begin position="181"/>
        <end position="204"/>
    </location>
</feature>
<keyword evidence="14" id="KW-1185">Reference proteome</keyword>
<keyword evidence="3" id="KW-0813">Transport</keyword>
<evidence type="ECO:0000313" key="14">
    <source>
        <dbReference type="Proteomes" id="UP001147746"/>
    </source>
</evidence>
<evidence type="ECO:0000256" key="9">
    <source>
        <dbReference type="ARBA" id="ARBA00023004"/>
    </source>
</evidence>
<dbReference type="InterPro" id="IPR006593">
    <property type="entry name" value="Cyt_b561/ferric_Rdtase_TM"/>
</dbReference>
<keyword evidence="6" id="KW-0479">Metal-binding</keyword>
<evidence type="ECO:0000256" key="2">
    <source>
        <dbReference type="ARBA" id="ARBA00004141"/>
    </source>
</evidence>
<dbReference type="Gene3D" id="1.20.120.1770">
    <property type="match status" value="1"/>
</dbReference>
<evidence type="ECO:0000259" key="12">
    <source>
        <dbReference type="SMART" id="SM00665"/>
    </source>
</evidence>
<reference evidence="13" key="2">
    <citation type="journal article" date="2023" name="IMA Fungus">
        <title>Comparative genomic study of the Penicillium genus elucidates a diverse pangenome and 15 lateral gene transfer events.</title>
        <authorList>
            <person name="Petersen C."/>
            <person name="Sorensen T."/>
            <person name="Nielsen M.R."/>
            <person name="Sondergaard T.E."/>
            <person name="Sorensen J.L."/>
            <person name="Fitzpatrick D.A."/>
            <person name="Frisvad J.C."/>
            <person name="Nielsen K.L."/>
        </authorList>
    </citation>
    <scope>NUCLEOTIDE SEQUENCE</scope>
    <source>
        <strain evidence="13">IBT 21472</strain>
    </source>
</reference>
<protein>
    <submittedName>
        <fullName evidence="13">Cytochrome b561 eukaryote</fullName>
    </submittedName>
</protein>
<feature type="transmembrane region" description="Helical" evidence="11">
    <location>
        <begin position="81"/>
        <end position="100"/>
    </location>
</feature>
<keyword evidence="7" id="KW-0249">Electron transport</keyword>
<keyword evidence="5 11" id="KW-0812">Transmembrane</keyword>
<evidence type="ECO:0000256" key="10">
    <source>
        <dbReference type="ARBA" id="ARBA00023136"/>
    </source>
</evidence>
<evidence type="ECO:0000256" key="1">
    <source>
        <dbReference type="ARBA" id="ARBA00001970"/>
    </source>
</evidence>
<comment type="cofactor">
    <cofactor evidence="1">
        <name>heme b</name>
        <dbReference type="ChEBI" id="CHEBI:60344"/>
    </cofactor>
</comment>
<sequence length="213" mass="22816">MASATGIPQTDPTTIVEQESAPLLGRPGDATQRQGESIARNLISASSVQLLASSGLLLQIQAALILQPTTTPQQKLRGTRVHYSIQLVSIICFLAAFTVIEVNKGDHPHFASPHGILGLLTVIFIVLQALVGVVQFFLSATVLGSVENGKRIYKYHRWTGYILLLLESTTVVAATRTSYNLAVIGIPTWAVFIALLVTLSGIGARVKPHKLGL</sequence>
<feature type="transmembrane region" description="Helical" evidence="11">
    <location>
        <begin position="120"/>
        <end position="146"/>
    </location>
</feature>
<proteinExistence type="predicted"/>
<dbReference type="GO" id="GO:0016020">
    <property type="term" value="C:membrane"/>
    <property type="evidence" value="ECO:0007669"/>
    <property type="project" value="UniProtKB-SubCell"/>
</dbReference>
<dbReference type="AlphaFoldDB" id="A0A9W9PSN4"/>
<dbReference type="CDD" id="cd08761">
    <property type="entry name" value="Cyt_b561_CYB561D2_like"/>
    <property type="match status" value="1"/>
</dbReference>
<evidence type="ECO:0000313" key="13">
    <source>
        <dbReference type="EMBL" id="KAJ5308327.1"/>
    </source>
</evidence>
<evidence type="ECO:0000256" key="5">
    <source>
        <dbReference type="ARBA" id="ARBA00022692"/>
    </source>
</evidence>
<keyword evidence="8 11" id="KW-1133">Transmembrane helix</keyword>
<keyword evidence="4" id="KW-0349">Heme</keyword>
<gene>
    <name evidence="13" type="ORF">N7476_008983</name>
</gene>
<dbReference type="GO" id="GO:0140575">
    <property type="term" value="F:transmembrane monodehydroascorbate reductase activity"/>
    <property type="evidence" value="ECO:0007669"/>
    <property type="project" value="InterPro"/>
</dbReference>
<evidence type="ECO:0000256" key="8">
    <source>
        <dbReference type="ARBA" id="ARBA00022989"/>
    </source>
</evidence>
<accession>A0A9W9PSN4</accession>
<evidence type="ECO:0000256" key="6">
    <source>
        <dbReference type="ARBA" id="ARBA00022723"/>
    </source>
</evidence>